<dbReference type="GO" id="GO:0019843">
    <property type="term" value="F:rRNA binding"/>
    <property type="evidence" value="ECO:0007669"/>
    <property type="project" value="UniProtKB-UniRule"/>
</dbReference>
<dbReference type="HOGENOM" id="CLU_037562_3_2_3"/>
<dbReference type="InterPro" id="IPR012678">
    <property type="entry name" value="Ribosomal_uL23/eL15/eS24_sf"/>
</dbReference>
<dbReference type="Gene3D" id="3.30.70.330">
    <property type="match status" value="1"/>
</dbReference>
<gene>
    <name evidence="6 8" type="primary">rplW</name>
    <name evidence="6" type="synonym">rpl23</name>
    <name evidence="8" type="ORF">GKIL_0062</name>
</gene>
<dbReference type="InterPro" id="IPR001014">
    <property type="entry name" value="Ribosomal_uL23_CS"/>
</dbReference>
<accession>U5QFE9</accession>
<dbReference type="RefSeq" id="WP_023171295.1">
    <property type="nucleotide sequence ID" value="NC_022600.1"/>
</dbReference>
<proteinExistence type="inferred from homology"/>
<comment type="similarity">
    <text evidence="1 6 7">Belongs to the universal ribosomal protein uL23 family.</text>
</comment>
<sequence>MSNGTKRALADIVRRPLITEKGTRLLEANKYLFEVSPGSNKIQIAQAIEELFSVKVIKVNTFNPPARRRRVGQFVGKRPHYKRAIVTLQEGDSITLFPEV</sequence>
<evidence type="ECO:0000256" key="1">
    <source>
        <dbReference type="ARBA" id="ARBA00006700"/>
    </source>
</evidence>
<dbReference type="GO" id="GO:1990904">
    <property type="term" value="C:ribonucleoprotein complex"/>
    <property type="evidence" value="ECO:0007669"/>
    <property type="project" value="UniProtKB-KW"/>
</dbReference>
<keyword evidence="9" id="KW-1185">Reference proteome</keyword>
<dbReference type="GO" id="GO:0005840">
    <property type="term" value="C:ribosome"/>
    <property type="evidence" value="ECO:0007669"/>
    <property type="project" value="UniProtKB-KW"/>
</dbReference>
<name>U5QFE9_GLOK1</name>
<dbReference type="AlphaFoldDB" id="U5QFE9"/>
<keyword evidence="5 6" id="KW-0687">Ribonucleoprotein</keyword>
<evidence type="ECO:0000313" key="8">
    <source>
        <dbReference type="EMBL" id="AGY56309.1"/>
    </source>
</evidence>
<dbReference type="HAMAP" id="MF_01369_B">
    <property type="entry name" value="Ribosomal_uL23_B"/>
    <property type="match status" value="1"/>
</dbReference>
<dbReference type="PANTHER" id="PTHR11620">
    <property type="entry name" value="60S RIBOSOMAL PROTEIN L23A"/>
    <property type="match status" value="1"/>
</dbReference>
<dbReference type="GO" id="GO:0003735">
    <property type="term" value="F:structural constituent of ribosome"/>
    <property type="evidence" value="ECO:0007669"/>
    <property type="project" value="InterPro"/>
</dbReference>
<evidence type="ECO:0000256" key="7">
    <source>
        <dbReference type="RuleBase" id="RU003934"/>
    </source>
</evidence>
<keyword evidence="2 6" id="KW-0699">rRNA-binding</keyword>
<keyword evidence="3 6" id="KW-0694">RNA-binding</keyword>
<evidence type="ECO:0000256" key="4">
    <source>
        <dbReference type="ARBA" id="ARBA00022980"/>
    </source>
</evidence>
<dbReference type="OrthoDB" id="9793353at2"/>
<dbReference type="FunFam" id="3.30.70.330:FF:000001">
    <property type="entry name" value="50S ribosomal protein L23"/>
    <property type="match status" value="1"/>
</dbReference>
<evidence type="ECO:0000256" key="2">
    <source>
        <dbReference type="ARBA" id="ARBA00022730"/>
    </source>
</evidence>
<dbReference type="Pfam" id="PF00276">
    <property type="entry name" value="Ribosomal_L23"/>
    <property type="match status" value="1"/>
</dbReference>
<keyword evidence="4 6" id="KW-0689">Ribosomal protein</keyword>
<dbReference type="InterPro" id="IPR013025">
    <property type="entry name" value="Ribosomal_uL23-like"/>
</dbReference>
<dbReference type="eggNOG" id="COG0089">
    <property type="taxonomic scope" value="Bacteria"/>
</dbReference>
<dbReference type="InterPro" id="IPR012677">
    <property type="entry name" value="Nucleotide-bd_a/b_plait_sf"/>
</dbReference>
<organism evidence="8 9">
    <name type="scientific">Gloeobacter kilaueensis (strain ATCC BAA-2537 / CCAP 1431/1 / ULC 316 / JS1)</name>
    <dbReference type="NCBI Taxonomy" id="1183438"/>
    <lineage>
        <taxon>Bacteria</taxon>
        <taxon>Bacillati</taxon>
        <taxon>Cyanobacteriota</taxon>
        <taxon>Cyanophyceae</taxon>
        <taxon>Gloeobacterales</taxon>
        <taxon>Gloeobacteraceae</taxon>
        <taxon>Gloeobacter</taxon>
    </lineage>
</organism>
<comment type="function">
    <text evidence="6">One of the early assembly proteins it binds 23S rRNA. One of the proteins that surrounds the polypeptide exit tunnel on the outside of the ribosome. Forms the main docking site for trigger factor binding to the ribosome.</text>
</comment>
<dbReference type="GO" id="GO:0006412">
    <property type="term" value="P:translation"/>
    <property type="evidence" value="ECO:0007669"/>
    <property type="project" value="UniProtKB-UniRule"/>
</dbReference>
<dbReference type="SUPFAM" id="SSF54189">
    <property type="entry name" value="Ribosomal proteins S24e, L23 and L15e"/>
    <property type="match status" value="1"/>
</dbReference>
<evidence type="ECO:0000256" key="6">
    <source>
        <dbReference type="HAMAP-Rule" id="MF_01369"/>
    </source>
</evidence>
<evidence type="ECO:0000313" key="9">
    <source>
        <dbReference type="Proteomes" id="UP000017396"/>
    </source>
</evidence>
<dbReference type="STRING" id="1183438.GKIL_0062"/>
<dbReference type="NCBIfam" id="NF004363">
    <property type="entry name" value="PRK05738.2-4"/>
    <property type="match status" value="1"/>
</dbReference>
<comment type="subunit">
    <text evidence="6">Part of the 50S ribosomal subunit. Contacts protein L29, and trigger factor when it is bound to the ribosome.</text>
</comment>
<dbReference type="NCBIfam" id="NF004368">
    <property type="entry name" value="PRK05738.3-4"/>
    <property type="match status" value="1"/>
</dbReference>
<dbReference type="KEGG" id="glj:GKIL_0062"/>
<reference evidence="8 9" key="1">
    <citation type="journal article" date="2013" name="PLoS ONE">
        <title>Cultivation and Complete Genome Sequencing of Gloeobacter kilaueensis sp. nov., from a Lava Cave in Kilauea Caldera, Hawai'i.</title>
        <authorList>
            <person name="Saw J.H."/>
            <person name="Schatz M."/>
            <person name="Brown M.V."/>
            <person name="Kunkel D.D."/>
            <person name="Foster J.S."/>
            <person name="Shick H."/>
            <person name="Christensen S."/>
            <person name="Hou S."/>
            <person name="Wan X."/>
            <person name="Donachie S.P."/>
        </authorList>
    </citation>
    <scope>NUCLEOTIDE SEQUENCE [LARGE SCALE GENOMIC DNA]</scope>
    <source>
        <strain evidence="9">JS</strain>
    </source>
</reference>
<dbReference type="PATRIC" id="fig|1183438.3.peg.63"/>
<dbReference type="Proteomes" id="UP000017396">
    <property type="component" value="Chromosome"/>
</dbReference>
<dbReference type="PROSITE" id="PS00050">
    <property type="entry name" value="RIBOSOMAL_L23"/>
    <property type="match status" value="1"/>
</dbReference>
<evidence type="ECO:0000256" key="3">
    <source>
        <dbReference type="ARBA" id="ARBA00022884"/>
    </source>
</evidence>
<protein>
    <recommendedName>
        <fullName evidence="6">Large ribosomal subunit protein uL23</fullName>
    </recommendedName>
</protein>
<dbReference type="EMBL" id="CP003587">
    <property type="protein sequence ID" value="AGY56309.1"/>
    <property type="molecule type" value="Genomic_DNA"/>
</dbReference>
<evidence type="ECO:0000256" key="5">
    <source>
        <dbReference type="ARBA" id="ARBA00023274"/>
    </source>
</evidence>